<feature type="non-terminal residue" evidence="1">
    <location>
        <position position="327"/>
    </location>
</feature>
<organism evidence="1 3">
    <name type="scientific">Rotaria magnacalcarata</name>
    <dbReference type="NCBI Taxonomy" id="392030"/>
    <lineage>
        <taxon>Eukaryota</taxon>
        <taxon>Metazoa</taxon>
        <taxon>Spiralia</taxon>
        <taxon>Gnathifera</taxon>
        <taxon>Rotifera</taxon>
        <taxon>Eurotatoria</taxon>
        <taxon>Bdelloidea</taxon>
        <taxon>Philodinida</taxon>
        <taxon>Philodinidae</taxon>
        <taxon>Rotaria</taxon>
    </lineage>
</organism>
<sequence>MAIGLLKLPREQIEAWIYQEFSSENATIESISSLCTLLKECEKIAQSEETNEKKVLLKQWANKYVCKYLPKYLSDDNIGNQFLVDAILTKIAIKVPKALPPSDLRAFFIENPKCLTQLNLPVLAAIIALYGGLTLSYEKNKKDLEKTHNYDDLMVTSVDFAVIFSQKCMHRSSPLTPFLIEYIRGELSGKDTGGQSTLIERIQQEARKTRSDDQSLEAVDTFILMFCIVGIDEVWLYKEFVKHRAFHLAIDRFKGISNYLRQFYFIPEIYNKYERSISSKESLLSNFDNFNEYMYKKSMVNQNSTYLINLFMNWHQTIDKARHQPSS</sequence>
<dbReference type="EMBL" id="CAJOBJ010339998">
    <property type="protein sequence ID" value="CAF5193910.1"/>
    <property type="molecule type" value="Genomic_DNA"/>
</dbReference>
<evidence type="ECO:0000313" key="1">
    <source>
        <dbReference type="EMBL" id="CAF5106590.1"/>
    </source>
</evidence>
<accession>A0A8S3F7B4</accession>
<dbReference type="EMBL" id="CAJOBH010240225">
    <property type="protein sequence ID" value="CAF5106590.1"/>
    <property type="molecule type" value="Genomic_DNA"/>
</dbReference>
<proteinExistence type="predicted"/>
<gene>
    <name evidence="1" type="ORF">BYL167_LOCUS65075</name>
    <name evidence="2" type="ORF">GIL414_LOCUS74051</name>
</gene>
<dbReference type="Proteomes" id="UP000681967">
    <property type="component" value="Unassembled WGS sequence"/>
</dbReference>
<evidence type="ECO:0000313" key="3">
    <source>
        <dbReference type="Proteomes" id="UP000681967"/>
    </source>
</evidence>
<evidence type="ECO:0000313" key="2">
    <source>
        <dbReference type="EMBL" id="CAF5193910.1"/>
    </source>
</evidence>
<dbReference type="Proteomes" id="UP000681720">
    <property type="component" value="Unassembled WGS sequence"/>
</dbReference>
<dbReference type="AlphaFoldDB" id="A0A8S3F7B4"/>
<name>A0A8S3F7B4_9BILA</name>
<comment type="caution">
    <text evidence="1">The sequence shown here is derived from an EMBL/GenBank/DDBJ whole genome shotgun (WGS) entry which is preliminary data.</text>
</comment>
<reference evidence="1" key="1">
    <citation type="submission" date="2021-02" db="EMBL/GenBank/DDBJ databases">
        <authorList>
            <person name="Nowell W R."/>
        </authorList>
    </citation>
    <scope>NUCLEOTIDE SEQUENCE</scope>
</reference>
<protein>
    <submittedName>
        <fullName evidence="1">Uncharacterized protein</fullName>
    </submittedName>
</protein>